<accession>A0A074Y7M0</accession>
<dbReference type="InParanoid" id="A0A074Y7M0"/>
<evidence type="ECO:0000313" key="2">
    <source>
        <dbReference type="EMBL" id="KEQ93675.1"/>
    </source>
</evidence>
<name>A0A074Y7M0_AURSE</name>
<proteinExistence type="predicted"/>
<dbReference type="AlphaFoldDB" id="A0A074Y7M0"/>
<organism evidence="2 3">
    <name type="scientific">Aureobasidium subglaciale (strain EXF-2481)</name>
    <name type="common">Aureobasidium pullulans var. subglaciale</name>
    <dbReference type="NCBI Taxonomy" id="1043005"/>
    <lineage>
        <taxon>Eukaryota</taxon>
        <taxon>Fungi</taxon>
        <taxon>Dikarya</taxon>
        <taxon>Ascomycota</taxon>
        <taxon>Pezizomycotina</taxon>
        <taxon>Dothideomycetes</taxon>
        <taxon>Dothideomycetidae</taxon>
        <taxon>Dothideales</taxon>
        <taxon>Saccotheciaceae</taxon>
        <taxon>Aureobasidium</taxon>
    </lineage>
</organism>
<dbReference type="InterPro" id="IPR036404">
    <property type="entry name" value="Jacalin-like_lectin_dom_sf"/>
</dbReference>
<dbReference type="EMBL" id="KL584765">
    <property type="protein sequence ID" value="KEQ93675.1"/>
    <property type="molecule type" value="Genomic_DNA"/>
</dbReference>
<protein>
    <recommendedName>
        <fullName evidence="4">Jacalin-type lectin domain-containing protein</fullName>
    </recommendedName>
</protein>
<dbReference type="RefSeq" id="XP_013342033.1">
    <property type="nucleotide sequence ID" value="XM_013486579.1"/>
</dbReference>
<feature type="region of interest" description="Disordered" evidence="1">
    <location>
        <begin position="1"/>
        <end position="42"/>
    </location>
</feature>
<dbReference type="OrthoDB" id="74460at2759"/>
<evidence type="ECO:0000313" key="3">
    <source>
        <dbReference type="Proteomes" id="UP000030641"/>
    </source>
</evidence>
<dbReference type="Proteomes" id="UP000030641">
    <property type="component" value="Unassembled WGS sequence"/>
</dbReference>
<gene>
    <name evidence="2" type="ORF">AUEXF2481DRAFT_31240</name>
</gene>
<sequence>MRISTIKQRSVRDVRRRRRSKPSAIPKRSNDTPSITPHFSESSENDTIVIDCKAGIAQITIVNGANSETATYDCSLSGQNTKSVSFHRLDFDESVPLRLEVLGCNGRVRKVANVWQMVCREFVQIYRSNIVLRKQSAVGTCTRCIDESDDDDDAKLEGHKWAVLLNEKGPDGKLSRANTIDLRVGAILDGAVIYYEDGHKTPCGLHYTQSGSAHYFGGGNSQKLHIPPGVDIVKVEVKLSGWDHKILGGISMTLSDGTKAGALNTSWFTGSIFGSKDIKVLEAGPGEKIVGFYGSSSHYTEEFGIITAPEDVDLPPQAYDMPQLQNVQARDWAKNK</sequence>
<feature type="compositionally biased region" description="Polar residues" evidence="1">
    <location>
        <begin position="31"/>
        <end position="42"/>
    </location>
</feature>
<keyword evidence="3" id="KW-1185">Reference proteome</keyword>
<reference evidence="2 3" key="1">
    <citation type="journal article" date="2014" name="BMC Genomics">
        <title>Genome sequencing of four Aureobasidium pullulans varieties: biotechnological potential, stress tolerance, and description of new species.</title>
        <authorList>
            <person name="Gostin Ar C."/>
            <person name="Ohm R.A."/>
            <person name="Kogej T."/>
            <person name="Sonjak S."/>
            <person name="Turk M."/>
            <person name="Zajc J."/>
            <person name="Zalar P."/>
            <person name="Grube M."/>
            <person name="Sun H."/>
            <person name="Han J."/>
            <person name="Sharma A."/>
            <person name="Chiniquy J."/>
            <person name="Ngan C.Y."/>
            <person name="Lipzen A."/>
            <person name="Barry K."/>
            <person name="Grigoriev I.V."/>
            <person name="Gunde-Cimerman N."/>
        </authorList>
    </citation>
    <scope>NUCLEOTIDE SEQUENCE [LARGE SCALE GENOMIC DNA]</scope>
    <source>
        <strain evidence="2 3">EXF-2481</strain>
    </source>
</reference>
<dbReference type="HOGENOM" id="CLU_831498_0_0_1"/>
<dbReference type="GeneID" id="25364386"/>
<evidence type="ECO:0008006" key="4">
    <source>
        <dbReference type="Google" id="ProtNLM"/>
    </source>
</evidence>
<evidence type="ECO:0000256" key="1">
    <source>
        <dbReference type="SAM" id="MobiDB-lite"/>
    </source>
</evidence>
<dbReference type="Gene3D" id="2.100.10.30">
    <property type="entry name" value="Jacalin-like lectin domain"/>
    <property type="match status" value="1"/>
</dbReference>
<dbReference type="SUPFAM" id="SSF51101">
    <property type="entry name" value="Mannose-binding lectins"/>
    <property type="match status" value="1"/>
</dbReference>